<dbReference type="RefSeq" id="WP_108854432.1">
    <property type="nucleotide sequence ID" value="NZ_OMOQ01000003.1"/>
</dbReference>
<dbReference type="OrthoDB" id="7917061at2"/>
<proteinExistence type="predicted"/>
<gene>
    <name evidence="3" type="ORF">DEA8626_03486</name>
</gene>
<evidence type="ECO:0000313" key="3">
    <source>
        <dbReference type="EMBL" id="SPH24434.1"/>
    </source>
</evidence>
<evidence type="ECO:0000256" key="1">
    <source>
        <dbReference type="SAM" id="Phobius"/>
    </source>
</evidence>
<name>A0A2R8BLW9_9RHOB</name>
<reference evidence="3 4" key="1">
    <citation type="submission" date="2018-03" db="EMBL/GenBank/DDBJ databases">
        <authorList>
            <person name="Keele B.F."/>
        </authorList>
    </citation>
    <scope>NUCLEOTIDE SEQUENCE [LARGE SCALE GENOMIC DNA]</scope>
    <source>
        <strain evidence="3 4">CECT 8626</strain>
    </source>
</reference>
<accession>A0A2R8BLW9</accession>
<protein>
    <recommendedName>
        <fullName evidence="2">Phosphatidic acid phosphatase type 2/haloperoxidase domain-containing protein</fullName>
    </recommendedName>
</protein>
<organism evidence="3 4">
    <name type="scientific">Albidovulum aquaemixtae</name>
    <dbReference type="NCBI Taxonomy" id="1542388"/>
    <lineage>
        <taxon>Bacteria</taxon>
        <taxon>Pseudomonadati</taxon>
        <taxon>Pseudomonadota</taxon>
        <taxon>Alphaproteobacteria</taxon>
        <taxon>Rhodobacterales</taxon>
        <taxon>Paracoccaceae</taxon>
        <taxon>Albidovulum</taxon>
    </lineage>
</organism>
<keyword evidence="1" id="KW-1133">Transmembrane helix</keyword>
<feature type="domain" description="Phosphatidic acid phosphatase type 2/haloperoxidase" evidence="2">
    <location>
        <begin position="95"/>
        <end position="179"/>
    </location>
</feature>
<dbReference type="Gene3D" id="1.20.144.10">
    <property type="entry name" value="Phosphatidic acid phosphatase type 2/haloperoxidase"/>
    <property type="match status" value="1"/>
</dbReference>
<dbReference type="SUPFAM" id="SSF48317">
    <property type="entry name" value="Acid phosphatase/Vanadium-dependent haloperoxidase"/>
    <property type="match status" value="1"/>
</dbReference>
<feature type="transmembrane region" description="Helical" evidence="1">
    <location>
        <begin position="27"/>
        <end position="44"/>
    </location>
</feature>
<evidence type="ECO:0000259" key="2">
    <source>
        <dbReference type="Pfam" id="PF01569"/>
    </source>
</evidence>
<dbReference type="InterPro" id="IPR036938">
    <property type="entry name" value="PAP2/HPO_sf"/>
</dbReference>
<keyword evidence="4" id="KW-1185">Reference proteome</keyword>
<keyword evidence="1" id="KW-0812">Transmembrane</keyword>
<dbReference type="EMBL" id="OMOQ01000003">
    <property type="protein sequence ID" value="SPH24434.1"/>
    <property type="molecule type" value="Genomic_DNA"/>
</dbReference>
<dbReference type="Proteomes" id="UP000244924">
    <property type="component" value="Unassembled WGS sequence"/>
</dbReference>
<dbReference type="AlphaFoldDB" id="A0A2R8BLW9"/>
<sequence>MRNRVQAVVRHVRPVVGRITAEAKLRARILIAILILSVVLAYPSTRRIGDTVQIVLPLAAFGCEMLNGRAAAFLGRFVLLEAGIHVPKSLLGDAKANLRPNGGEAGMPSGHTAAAVFGAAYLTDRCIANNPVARGSMILAAGFVGGSRIENGNHTLWQVLAGALLGWAAQRMSFRVFRRLVRAHCPRLRLAS</sequence>
<dbReference type="InterPro" id="IPR000326">
    <property type="entry name" value="PAP2/HPO"/>
</dbReference>
<evidence type="ECO:0000313" key="4">
    <source>
        <dbReference type="Proteomes" id="UP000244924"/>
    </source>
</evidence>
<keyword evidence="1" id="KW-0472">Membrane</keyword>
<dbReference type="Pfam" id="PF01569">
    <property type="entry name" value="PAP2"/>
    <property type="match status" value="1"/>
</dbReference>